<sequence>MLVKSLSQSEFKKLENHNEVYQEAFRVLNAHPWYSRSIVVVPKEHTSIIYELAGQNGYVVEKDKHFDVMRVKRGGFEDGHKPTRPEQTIFVMTEHTGDLELENFLYEPFEHAVYDNKPGDLVILGIKKDCESWNLALTILDEMGDKIYFNKLR</sequence>
<dbReference type="Proteomes" id="UP000318470">
    <property type="component" value="Segment"/>
</dbReference>
<proteinExistence type="predicted"/>
<reference evidence="1 2" key="1">
    <citation type="submission" date="2019-04" db="EMBL/GenBank/DDBJ databases">
        <authorList>
            <person name="Gao M."/>
            <person name="Bai C."/>
            <person name="Tong Y."/>
            <person name="Xu X."/>
        </authorList>
    </citation>
    <scope>NUCLEOTIDE SEQUENCE [LARGE SCALE GENOMIC DNA]</scope>
    <source>
        <strain evidence="1 2">Vibrio alginolyticus VA1</strain>
    </source>
</reference>
<organism evidence="1 2">
    <name type="scientific">Vibrio phage VAP7</name>
    <dbReference type="NCBI Taxonomy" id="2584487"/>
    <lineage>
        <taxon>Viruses</taxon>
        <taxon>Duplodnaviria</taxon>
        <taxon>Heunggongvirae</taxon>
        <taxon>Uroviricota</taxon>
        <taxon>Caudoviricetes</taxon>
        <taxon>Pantevenvirales</taxon>
        <taxon>Ackermannviridae</taxon>
        <taxon>Vapseptimavirus</taxon>
        <taxon>Vapseptimavirus VAP7</taxon>
    </lineage>
</organism>
<evidence type="ECO:0000313" key="1">
    <source>
        <dbReference type="EMBL" id="QDB73352.1"/>
    </source>
</evidence>
<accession>A0A4Y5TVG2</accession>
<dbReference type="RefSeq" id="YP_009845826.1">
    <property type="nucleotide sequence ID" value="NC_048765.1"/>
</dbReference>
<protein>
    <submittedName>
        <fullName evidence="1">Uncharacterized protein</fullName>
    </submittedName>
</protein>
<keyword evidence="2" id="KW-1185">Reference proteome</keyword>
<dbReference type="EMBL" id="MK795384">
    <property type="protein sequence ID" value="QDB73352.1"/>
    <property type="molecule type" value="Genomic_DNA"/>
</dbReference>
<dbReference type="GeneID" id="55616189"/>
<name>A0A4Y5TVG2_9CAUD</name>
<evidence type="ECO:0000313" key="2">
    <source>
        <dbReference type="Proteomes" id="UP000318470"/>
    </source>
</evidence>
<dbReference type="KEGG" id="vg:55616189"/>